<proteinExistence type="predicted"/>
<gene>
    <name evidence="2" type="ORF">BDN71DRAFT_1429276</name>
</gene>
<name>A0A9P6A442_PLEER</name>
<feature type="region of interest" description="Disordered" evidence="1">
    <location>
        <begin position="1"/>
        <end position="49"/>
    </location>
</feature>
<keyword evidence="3" id="KW-1185">Reference proteome</keyword>
<feature type="region of interest" description="Disordered" evidence="1">
    <location>
        <begin position="154"/>
        <end position="176"/>
    </location>
</feature>
<evidence type="ECO:0000256" key="1">
    <source>
        <dbReference type="SAM" id="MobiDB-lite"/>
    </source>
</evidence>
<feature type="compositionally biased region" description="Polar residues" evidence="1">
    <location>
        <begin position="29"/>
        <end position="38"/>
    </location>
</feature>
<dbReference type="AlphaFoldDB" id="A0A9P6A442"/>
<accession>A0A9P6A442</accession>
<sequence>MVSRMKSSFMKESVPATHGGKSRALGGQPANSTYTNHTRMAGSRSPSDKVGGRLGAAWVMVALIPMEASSWKGKTNFKRWLYDTGVRGGEAGRDVWERLKLGLGQSGFWCGAGFYERGLVFWYTSSPVRTRQRIWERQTGWRIGSVVRAGSAAMNREGSDRRKRRSGSRSRCIQKE</sequence>
<comment type="caution">
    <text evidence="2">The sequence shown here is derived from an EMBL/GenBank/DDBJ whole genome shotgun (WGS) entry which is preliminary data.</text>
</comment>
<dbReference type="Proteomes" id="UP000807025">
    <property type="component" value="Unassembled WGS sequence"/>
</dbReference>
<protein>
    <submittedName>
        <fullName evidence="2">Uncharacterized protein</fullName>
    </submittedName>
</protein>
<reference evidence="2" key="1">
    <citation type="submission" date="2020-11" db="EMBL/GenBank/DDBJ databases">
        <authorList>
            <consortium name="DOE Joint Genome Institute"/>
            <person name="Ahrendt S."/>
            <person name="Riley R."/>
            <person name="Andreopoulos W."/>
            <person name="Labutti K."/>
            <person name="Pangilinan J."/>
            <person name="Ruiz-Duenas F.J."/>
            <person name="Barrasa J.M."/>
            <person name="Sanchez-Garcia M."/>
            <person name="Camarero S."/>
            <person name="Miyauchi S."/>
            <person name="Serrano A."/>
            <person name="Linde D."/>
            <person name="Babiker R."/>
            <person name="Drula E."/>
            <person name="Ayuso-Fernandez I."/>
            <person name="Pacheco R."/>
            <person name="Padilla G."/>
            <person name="Ferreira P."/>
            <person name="Barriuso J."/>
            <person name="Kellner H."/>
            <person name="Castanera R."/>
            <person name="Alfaro M."/>
            <person name="Ramirez L."/>
            <person name="Pisabarro A.G."/>
            <person name="Kuo A."/>
            <person name="Tritt A."/>
            <person name="Lipzen A."/>
            <person name="He G."/>
            <person name="Yan M."/>
            <person name="Ng V."/>
            <person name="Cullen D."/>
            <person name="Martin F."/>
            <person name="Rosso M.-N."/>
            <person name="Henrissat B."/>
            <person name="Hibbett D."/>
            <person name="Martinez A.T."/>
            <person name="Grigoriev I.V."/>
        </authorList>
    </citation>
    <scope>NUCLEOTIDE SEQUENCE</scope>
    <source>
        <strain evidence="2">ATCC 90797</strain>
    </source>
</reference>
<organism evidence="2 3">
    <name type="scientific">Pleurotus eryngii</name>
    <name type="common">Boletus of the steppes</name>
    <dbReference type="NCBI Taxonomy" id="5323"/>
    <lineage>
        <taxon>Eukaryota</taxon>
        <taxon>Fungi</taxon>
        <taxon>Dikarya</taxon>
        <taxon>Basidiomycota</taxon>
        <taxon>Agaricomycotina</taxon>
        <taxon>Agaricomycetes</taxon>
        <taxon>Agaricomycetidae</taxon>
        <taxon>Agaricales</taxon>
        <taxon>Pleurotineae</taxon>
        <taxon>Pleurotaceae</taxon>
        <taxon>Pleurotus</taxon>
    </lineage>
</organism>
<evidence type="ECO:0000313" key="2">
    <source>
        <dbReference type="EMBL" id="KAF9497865.1"/>
    </source>
</evidence>
<evidence type="ECO:0000313" key="3">
    <source>
        <dbReference type="Proteomes" id="UP000807025"/>
    </source>
</evidence>
<dbReference type="EMBL" id="MU154541">
    <property type="protein sequence ID" value="KAF9497865.1"/>
    <property type="molecule type" value="Genomic_DNA"/>
</dbReference>